<gene>
    <name evidence="1" type="ORF">DFH08DRAFT_970868</name>
</gene>
<accession>A0AAD6ZEE8</accession>
<dbReference type="Proteomes" id="UP001218218">
    <property type="component" value="Unassembled WGS sequence"/>
</dbReference>
<comment type="caution">
    <text evidence="1">The sequence shown here is derived from an EMBL/GenBank/DDBJ whole genome shotgun (WGS) entry which is preliminary data.</text>
</comment>
<evidence type="ECO:0000313" key="1">
    <source>
        <dbReference type="EMBL" id="KAJ7318972.1"/>
    </source>
</evidence>
<organism evidence="1 2">
    <name type="scientific">Mycena albidolilacea</name>
    <dbReference type="NCBI Taxonomy" id="1033008"/>
    <lineage>
        <taxon>Eukaryota</taxon>
        <taxon>Fungi</taxon>
        <taxon>Dikarya</taxon>
        <taxon>Basidiomycota</taxon>
        <taxon>Agaricomycotina</taxon>
        <taxon>Agaricomycetes</taxon>
        <taxon>Agaricomycetidae</taxon>
        <taxon>Agaricales</taxon>
        <taxon>Marasmiineae</taxon>
        <taxon>Mycenaceae</taxon>
        <taxon>Mycena</taxon>
    </lineage>
</organism>
<protein>
    <submittedName>
        <fullName evidence="1">Uncharacterized protein</fullName>
    </submittedName>
</protein>
<dbReference type="AlphaFoldDB" id="A0AAD6ZEE8"/>
<proteinExistence type="predicted"/>
<reference evidence="1" key="1">
    <citation type="submission" date="2023-03" db="EMBL/GenBank/DDBJ databases">
        <title>Massive genome expansion in bonnet fungi (Mycena s.s.) driven by repeated elements and novel gene families across ecological guilds.</title>
        <authorList>
            <consortium name="Lawrence Berkeley National Laboratory"/>
            <person name="Harder C.B."/>
            <person name="Miyauchi S."/>
            <person name="Viragh M."/>
            <person name="Kuo A."/>
            <person name="Thoen E."/>
            <person name="Andreopoulos B."/>
            <person name="Lu D."/>
            <person name="Skrede I."/>
            <person name="Drula E."/>
            <person name="Henrissat B."/>
            <person name="Morin E."/>
            <person name="Kohler A."/>
            <person name="Barry K."/>
            <person name="LaButti K."/>
            <person name="Morin E."/>
            <person name="Salamov A."/>
            <person name="Lipzen A."/>
            <person name="Mereny Z."/>
            <person name="Hegedus B."/>
            <person name="Baldrian P."/>
            <person name="Stursova M."/>
            <person name="Weitz H."/>
            <person name="Taylor A."/>
            <person name="Grigoriev I.V."/>
            <person name="Nagy L.G."/>
            <person name="Martin F."/>
            <person name="Kauserud H."/>
        </authorList>
    </citation>
    <scope>NUCLEOTIDE SEQUENCE</scope>
    <source>
        <strain evidence="1">CBHHK002</strain>
    </source>
</reference>
<evidence type="ECO:0000313" key="2">
    <source>
        <dbReference type="Proteomes" id="UP001218218"/>
    </source>
</evidence>
<sequence>MPSDGDDLTFAGEVAIMSYSSGNGRPPPRPNASIITRCRRYNRLYTLHELGSALSVQAMPTAPNGISSGISSSPPTLLLALFGPPQRSSSCCPLPASVGTFISNRNTSVQTSTEVSFAIFENVGQDTPEKLSLMTQVRTGLDQIRGMQFGGEDDEYLIAGGVTRTAGVMGGGI</sequence>
<keyword evidence="2" id="KW-1185">Reference proteome</keyword>
<name>A0AAD6ZEE8_9AGAR</name>
<dbReference type="EMBL" id="JARIHO010000055">
    <property type="protein sequence ID" value="KAJ7318972.1"/>
    <property type="molecule type" value="Genomic_DNA"/>
</dbReference>